<proteinExistence type="predicted"/>
<dbReference type="AlphaFoldDB" id="A0A8B8B959"/>
<keyword evidence="3" id="KW-1185">Reference proteome</keyword>
<evidence type="ECO:0000313" key="4">
    <source>
        <dbReference type="RefSeq" id="XP_022299955.1"/>
    </source>
</evidence>
<name>A0A8B8B959_CRAVI</name>
<feature type="compositionally biased region" description="Basic and acidic residues" evidence="1">
    <location>
        <begin position="193"/>
        <end position="210"/>
    </location>
</feature>
<keyword evidence="2" id="KW-0812">Transmembrane</keyword>
<accession>A0A8B8B959</accession>
<keyword evidence="2" id="KW-1133">Transmembrane helix</keyword>
<keyword evidence="2" id="KW-0472">Membrane</keyword>
<evidence type="ECO:0000313" key="3">
    <source>
        <dbReference type="Proteomes" id="UP000694844"/>
    </source>
</evidence>
<evidence type="ECO:0000256" key="1">
    <source>
        <dbReference type="SAM" id="MobiDB-lite"/>
    </source>
</evidence>
<dbReference type="RefSeq" id="XP_022299955.1">
    <property type="nucleotide sequence ID" value="XM_022444247.1"/>
</dbReference>
<dbReference type="GeneID" id="111108395"/>
<evidence type="ECO:0000256" key="2">
    <source>
        <dbReference type="SAM" id="Phobius"/>
    </source>
</evidence>
<reference evidence="4" key="1">
    <citation type="submission" date="2025-08" db="UniProtKB">
        <authorList>
            <consortium name="RefSeq"/>
        </authorList>
    </citation>
    <scope>IDENTIFICATION</scope>
    <source>
        <tissue evidence="4">Whole sample</tissue>
    </source>
</reference>
<dbReference type="KEGG" id="cvn:111108395"/>
<gene>
    <name evidence="4" type="primary">LOC111108395</name>
</gene>
<dbReference type="OrthoDB" id="10429746at2759"/>
<feature type="region of interest" description="Disordered" evidence="1">
    <location>
        <begin position="177"/>
        <end position="225"/>
    </location>
</feature>
<sequence length="247" mass="27396">MATGKYGYLLCVLCIWDVLYMAHALCRYMKQDVAYKVVESDLVLTGTVRKIMEGDSKYFPGVNGAKTIEMDIECIYKGPDMTTAAKIYGAGVFEDTMGKCHNTTVAVDTETIVYVQKMDNGDLMMKFVNDPIYYKDEIVVCGIPRPKLVTDHTEPDYADDICPWSEEDCIRYVTTKAPTTMAPTPEPTPEPEPTAKPEEPKSTIKYDDKNVQPVKPQVKDNDDSGVASLTSVTSILVISSLLAYLAV</sequence>
<protein>
    <submittedName>
        <fullName evidence="4">Uncharacterized protein LOC111108395</fullName>
    </submittedName>
</protein>
<feature type="transmembrane region" description="Helical" evidence="2">
    <location>
        <begin position="225"/>
        <end position="246"/>
    </location>
</feature>
<dbReference type="Proteomes" id="UP000694844">
    <property type="component" value="Chromosome 8"/>
</dbReference>
<feature type="transmembrane region" description="Helical" evidence="2">
    <location>
        <begin position="6"/>
        <end position="26"/>
    </location>
</feature>
<organism evidence="3 4">
    <name type="scientific">Crassostrea virginica</name>
    <name type="common">Eastern oyster</name>
    <dbReference type="NCBI Taxonomy" id="6565"/>
    <lineage>
        <taxon>Eukaryota</taxon>
        <taxon>Metazoa</taxon>
        <taxon>Spiralia</taxon>
        <taxon>Lophotrochozoa</taxon>
        <taxon>Mollusca</taxon>
        <taxon>Bivalvia</taxon>
        <taxon>Autobranchia</taxon>
        <taxon>Pteriomorphia</taxon>
        <taxon>Ostreida</taxon>
        <taxon>Ostreoidea</taxon>
        <taxon>Ostreidae</taxon>
        <taxon>Crassostrea</taxon>
    </lineage>
</organism>